<feature type="region of interest" description="Disordered" evidence="2">
    <location>
        <begin position="22"/>
        <end position="42"/>
    </location>
</feature>
<dbReference type="PANTHER" id="PTHR30006:SF2">
    <property type="entry name" value="ABC TRANSPORTER SUBSTRATE-BINDING PROTEIN"/>
    <property type="match status" value="1"/>
</dbReference>
<dbReference type="STRING" id="638301.HMPREF0444_0259"/>
<keyword evidence="5" id="KW-1185">Reference proteome</keyword>
<sequence>MNKTLKKLALLSVAILGAACAPSTSSSSESTQASSGSSGSSDEKIVIYSNSVSNGRGDWLKEKAAENGFNIEFVSINGGELADRVIAEKNNAIADMIFGLNNMEFNRLKDENLLEKYEPSWKSEVDLSLGDADGLFYPLVVQPLVLIGNESSTMPKDWTDLAKPEYKGKYNIFKLSGGTSKVILGSIASRYRDDSGELGVSKEGWDVIKGYAQNAKVVASETDYIGMIIDKKDGIEYNMMWGSGYLQNKNERKYNFNVMYPEVGEPFVTEQIGILNTSKKKETVQKFINWFGSAEVQAEWSKKFSSIPANKKALEQANDDVKDFMSKVKSQKLDWEFISKNISSWVEKVELEFLK</sequence>
<dbReference type="PANTHER" id="PTHR30006">
    <property type="entry name" value="THIAMINE-BINDING PERIPLASMIC PROTEIN-RELATED"/>
    <property type="match status" value="1"/>
</dbReference>
<dbReference type="Pfam" id="PF13343">
    <property type="entry name" value="SBP_bac_6"/>
    <property type="match status" value="1"/>
</dbReference>
<feature type="signal peptide" evidence="3">
    <location>
        <begin position="1"/>
        <end position="21"/>
    </location>
</feature>
<dbReference type="EMBL" id="ACKZ01000008">
    <property type="protein sequence ID" value="EEW38015.1"/>
    <property type="molecule type" value="Genomic_DNA"/>
</dbReference>
<dbReference type="RefSeq" id="WP_005605248.1">
    <property type="nucleotide sequence ID" value="NZ_CP102283.1"/>
</dbReference>
<dbReference type="AlphaFoldDB" id="C8NEB4"/>
<dbReference type="PROSITE" id="PS51257">
    <property type="entry name" value="PROKAR_LIPOPROTEIN"/>
    <property type="match status" value="1"/>
</dbReference>
<evidence type="ECO:0000256" key="2">
    <source>
        <dbReference type="SAM" id="MobiDB-lite"/>
    </source>
</evidence>
<feature type="chain" id="PRO_5039469860" evidence="3">
    <location>
        <begin position="22"/>
        <end position="355"/>
    </location>
</feature>
<dbReference type="GO" id="GO:0030288">
    <property type="term" value="C:outer membrane-bounded periplasmic space"/>
    <property type="evidence" value="ECO:0007669"/>
    <property type="project" value="TreeGrafter"/>
</dbReference>
<dbReference type="eggNOG" id="COG1840">
    <property type="taxonomic scope" value="Bacteria"/>
</dbReference>
<accession>C8NEB4</accession>
<dbReference type="SUPFAM" id="SSF53850">
    <property type="entry name" value="Periplasmic binding protein-like II"/>
    <property type="match status" value="1"/>
</dbReference>
<dbReference type="GO" id="GO:0030975">
    <property type="term" value="F:thiamine binding"/>
    <property type="evidence" value="ECO:0007669"/>
    <property type="project" value="TreeGrafter"/>
</dbReference>
<dbReference type="GO" id="GO:0015888">
    <property type="term" value="P:thiamine transport"/>
    <property type="evidence" value="ECO:0007669"/>
    <property type="project" value="TreeGrafter"/>
</dbReference>
<dbReference type="GO" id="GO:0030976">
    <property type="term" value="F:thiamine pyrophosphate binding"/>
    <property type="evidence" value="ECO:0007669"/>
    <property type="project" value="TreeGrafter"/>
</dbReference>
<dbReference type="GeneID" id="78411475"/>
<organism evidence="4 5">
    <name type="scientific">Granulicatella adiacens ATCC 49175</name>
    <dbReference type="NCBI Taxonomy" id="638301"/>
    <lineage>
        <taxon>Bacteria</taxon>
        <taxon>Bacillati</taxon>
        <taxon>Bacillota</taxon>
        <taxon>Bacilli</taxon>
        <taxon>Lactobacillales</taxon>
        <taxon>Carnobacteriaceae</taxon>
        <taxon>Granulicatella</taxon>
    </lineage>
</organism>
<evidence type="ECO:0000313" key="5">
    <source>
        <dbReference type="Proteomes" id="UP000005926"/>
    </source>
</evidence>
<dbReference type="Proteomes" id="UP000005926">
    <property type="component" value="Unassembled WGS sequence"/>
</dbReference>
<proteinExistence type="predicted"/>
<name>C8NEB4_9LACT</name>
<dbReference type="Gene3D" id="3.40.190.10">
    <property type="entry name" value="Periplasmic binding protein-like II"/>
    <property type="match status" value="2"/>
</dbReference>
<evidence type="ECO:0000256" key="3">
    <source>
        <dbReference type="SAM" id="SignalP"/>
    </source>
</evidence>
<gene>
    <name evidence="4" type="ORF">HMPREF0444_0259</name>
</gene>
<evidence type="ECO:0000313" key="4">
    <source>
        <dbReference type="EMBL" id="EEW38015.1"/>
    </source>
</evidence>
<comment type="caution">
    <text evidence="4">The sequence shown here is derived from an EMBL/GenBank/DDBJ whole genome shotgun (WGS) entry which is preliminary data.</text>
</comment>
<reference evidence="4 5" key="1">
    <citation type="submission" date="2009-08" db="EMBL/GenBank/DDBJ databases">
        <authorList>
            <person name="Muzny D."/>
            <person name="Qin X."/>
            <person name="Deng J."/>
            <person name="Jiang H."/>
            <person name="Liu Y."/>
            <person name="Qu J."/>
            <person name="Song X.-Z."/>
            <person name="Zhang L."/>
            <person name="Thornton R."/>
            <person name="Coyle M."/>
            <person name="Francisco L."/>
            <person name="Jackson L."/>
            <person name="Javaid M."/>
            <person name="Korchina V."/>
            <person name="Kovar C."/>
            <person name="Mata R."/>
            <person name="Mathew T."/>
            <person name="Ngo R."/>
            <person name="Nguyen L."/>
            <person name="Nguyen N."/>
            <person name="Okwuonu G."/>
            <person name="Ongeri F."/>
            <person name="Pham C."/>
            <person name="Simmons D."/>
            <person name="Wilczek-Boney K."/>
            <person name="Hale W."/>
            <person name="Jakkamsetti A."/>
            <person name="Pham P."/>
            <person name="Ruth R."/>
            <person name="San Lucas F."/>
            <person name="Warren J."/>
            <person name="Zhang J."/>
            <person name="Zhao Z."/>
            <person name="Zhou C."/>
            <person name="Zhu D."/>
            <person name="Lee S."/>
            <person name="Bess C."/>
            <person name="Blankenburg K."/>
            <person name="Forbes L."/>
            <person name="Fu Q."/>
            <person name="Gubbala S."/>
            <person name="Hirani K."/>
            <person name="Jayaseelan J.C."/>
            <person name="Lara F."/>
            <person name="Munidasa M."/>
            <person name="Palculict T."/>
            <person name="Patil S."/>
            <person name="Pu L.-L."/>
            <person name="Saada N."/>
            <person name="Tang L."/>
            <person name="Weissenberger G."/>
            <person name="Zhu Y."/>
            <person name="Hemphill L."/>
            <person name="Shang Y."/>
            <person name="Youmans B."/>
            <person name="Ayvaz T."/>
            <person name="Ross M."/>
            <person name="Santibanez J."/>
            <person name="Aqrawi P."/>
            <person name="Gross S."/>
            <person name="Joshi V."/>
            <person name="Fowler G."/>
            <person name="Nazareth L."/>
            <person name="Reid J."/>
            <person name="Worley K."/>
            <person name="Petrosino J."/>
            <person name="Highlander S."/>
            <person name="Gibbs R."/>
        </authorList>
    </citation>
    <scope>NUCLEOTIDE SEQUENCE [LARGE SCALE GENOMIC DNA]</scope>
    <source>
        <strain evidence="4 5">ATCC 49175</strain>
    </source>
</reference>
<evidence type="ECO:0000256" key="1">
    <source>
        <dbReference type="ARBA" id="ARBA00022729"/>
    </source>
</evidence>
<keyword evidence="1 3" id="KW-0732">Signal</keyword>
<feature type="compositionally biased region" description="Low complexity" evidence="2">
    <location>
        <begin position="23"/>
        <end position="40"/>
    </location>
</feature>
<dbReference type="HOGENOM" id="CLU_026974_0_2_9"/>
<protein>
    <submittedName>
        <fullName evidence="4">ABC transporter, solute-binding protein</fullName>
    </submittedName>
</protein>